<dbReference type="Proteomes" id="UP001305779">
    <property type="component" value="Unassembled WGS sequence"/>
</dbReference>
<feature type="compositionally biased region" description="Pro residues" evidence="11">
    <location>
        <begin position="371"/>
        <end position="395"/>
    </location>
</feature>
<dbReference type="InterPro" id="IPR006076">
    <property type="entry name" value="FAD-dep_OxRdtase"/>
</dbReference>
<evidence type="ECO:0000256" key="5">
    <source>
        <dbReference type="ARBA" id="ARBA00022630"/>
    </source>
</evidence>
<comment type="similarity">
    <text evidence="3">Belongs to the DAMOX/DASOX family.</text>
</comment>
<comment type="similarity">
    <text evidence="4">Belongs to the UPF0057 (PMP3) family.</text>
</comment>
<dbReference type="Gene3D" id="3.40.50.720">
    <property type="entry name" value="NAD(P)-binding Rossmann-like Domain"/>
    <property type="match status" value="1"/>
</dbReference>
<dbReference type="EMBL" id="JAXOVC010000005">
    <property type="protein sequence ID" value="KAK4501031.1"/>
    <property type="molecule type" value="Genomic_DNA"/>
</dbReference>
<keyword evidence="10 12" id="KW-0472">Membrane</keyword>
<evidence type="ECO:0000256" key="7">
    <source>
        <dbReference type="ARBA" id="ARBA00022827"/>
    </source>
</evidence>
<evidence type="ECO:0000256" key="10">
    <source>
        <dbReference type="ARBA" id="ARBA00023136"/>
    </source>
</evidence>
<evidence type="ECO:0000256" key="2">
    <source>
        <dbReference type="ARBA" id="ARBA00004370"/>
    </source>
</evidence>
<evidence type="ECO:0000313" key="14">
    <source>
        <dbReference type="EMBL" id="KAK4501031.1"/>
    </source>
</evidence>
<dbReference type="InterPro" id="IPR000612">
    <property type="entry name" value="PMP3"/>
</dbReference>
<feature type="domain" description="FAD dependent oxidoreductase" evidence="13">
    <location>
        <begin position="15"/>
        <end position="339"/>
    </location>
</feature>
<dbReference type="PROSITE" id="PS01309">
    <property type="entry name" value="UPF0057"/>
    <property type="match status" value="1"/>
</dbReference>
<evidence type="ECO:0000256" key="6">
    <source>
        <dbReference type="ARBA" id="ARBA00022692"/>
    </source>
</evidence>
<protein>
    <recommendedName>
        <fullName evidence="13">FAD dependent oxidoreductase domain-containing protein</fullName>
    </recommendedName>
</protein>
<evidence type="ECO:0000256" key="11">
    <source>
        <dbReference type="SAM" id="MobiDB-lite"/>
    </source>
</evidence>
<feature type="region of interest" description="Disordered" evidence="11">
    <location>
        <begin position="365"/>
        <end position="400"/>
    </location>
</feature>
<comment type="caution">
    <text evidence="14">The sequence shown here is derived from an EMBL/GenBank/DDBJ whole genome shotgun (WGS) entry which is preliminary data.</text>
</comment>
<dbReference type="SUPFAM" id="SSF54373">
    <property type="entry name" value="FAD-linked reductases, C-terminal domain"/>
    <property type="match status" value="1"/>
</dbReference>
<evidence type="ECO:0000256" key="4">
    <source>
        <dbReference type="ARBA" id="ARBA00009530"/>
    </source>
</evidence>
<evidence type="ECO:0000256" key="8">
    <source>
        <dbReference type="ARBA" id="ARBA00022989"/>
    </source>
</evidence>
<feature type="transmembrane region" description="Helical" evidence="12">
    <location>
        <begin position="443"/>
        <end position="469"/>
    </location>
</feature>
<comment type="cofactor">
    <cofactor evidence="1">
        <name>FAD</name>
        <dbReference type="ChEBI" id="CHEBI:57692"/>
    </cofactor>
</comment>
<name>A0ABR0EHP5_ZASCE</name>
<keyword evidence="6 12" id="KW-0812">Transmembrane</keyword>
<dbReference type="InterPro" id="IPR006181">
    <property type="entry name" value="D-amino_acid_oxidase_CS"/>
</dbReference>
<dbReference type="PANTHER" id="PTHR11530">
    <property type="entry name" value="D-AMINO ACID OXIDASE"/>
    <property type="match status" value="1"/>
</dbReference>
<evidence type="ECO:0000256" key="1">
    <source>
        <dbReference type="ARBA" id="ARBA00001974"/>
    </source>
</evidence>
<keyword evidence="5" id="KW-0285">Flavoprotein</keyword>
<comment type="subcellular location">
    <subcellularLocation>
        <location evidence="2">Membrane</location>
    </subcellularLocation>
</comment>
<keyword evidence="15" id="KW-1185">Reference proteome</keyword>
<evidence type="ECO:0000256" key="12">
    <source>
        <dbReference type="SAM" id="Phobius"/>
    </source>
</evidence>
<evidence type="ECO:0000256" key="3">
    <source>
        <dbReference type="ARBA" id="ARBA00006730"/>
    </source>
</evidence>
<evidence type="ECO:0000313" key="15">
    <source>
        <dbReference type="Proteomes" id="UP001305779"/>
    </source>
</evidence>
<dbReference type="PANTHER" id="PTHR11530:SF11">
    <property type="entry name" value="D-ASPARTATE OXIDASE"/>
    <property type="match status" value="1"/>
</dbReference>
<accession>A0ABR0EHP5</accession>
<dbReference type="SUPFAM" id="SSF51971">
    <property type="entry name" value="Nucleotide-binding domain"/>
    <property type="match status" value="1"/>
</dbReference>
<dbReference type="Gene3D" id="3.30.9.10">
    <property type="entry name" value="D-Amino Acid Oxidase, subunit A, domain 2"/>
    <property type="match status" value="1"/>
</dbReference>
<dbReference type="PROSITE" id="PS00677">
    <property type="entry name" value="DAO"/>
    <property type="match status" value="1"/>
</dbReference>
<evidence type="ECO:0000259" key="13">
    <source>
        <dbReference type="Pfam" id="PF01266"/>
    </source>
</evidence>
<gene>
    <name evidence="14" type="ORF">PRZ48_006837</name>
</gene>
<organism evidence="14 15">
    <name type="scientific">Zasmidium cellare</name>
    <name type="common">Wine cellar mold</name>
    <name type="synonym">Racodium cellare</name>
    <dbReference type="NCBI Taxonomy" id="395010"/>
    <lineage>
        <taxon>Eukaryota</taxon>
        <taxon>Fungi</taxon>
        <taxon>Dikarya</taxon>
        <taxon>Ascomycota</taxon>
        <taxon>Pezizomycotina</taxon>
        <taxon>Dothideomycetes</taxon>
        <taxon>Dothideomycetidae</taxon>
        <taxon>Mycosphaerellales</taxon>
        <taxon>Mycosphaerellaceae</taxon>
        <taxon>Zasmidium</taxon>
    </lineage>
</organism>
<proteinExistence type="inferred from homology"/>
<sequence>MAFERNRDRDIVVFGAGAQWRSHSSPDDREQQSWDKKSYLRWKQLCFDEHARNVRFKERSGLTVYPARLVYDQSDHRDLAPTGDPKTGDGFWFRNFVDGFESAVSARGADTSYASVRYRSVFIDVPIYLRYLLVQVNLLGGQVIRSKLPDANGIAGAVEAASELVEQFIGPRRARKCLFVNATGLRARQLCRDTTVHPVRGQVVVVKGVPKEAATRLSRDEKTGESILSYVIPRPLSGVTILGGCNQKNNWNTEEDPEMSAQIKERCAVLAPELLTGPDSSFEVVGCQVGLRPARTGGARVESEAIRDRHGDVRCVIHAYGHGGGGFQNSIGVAEKVSRLVAEVPGDSRARLIPEKKTLQFDLEQTRANDPIPPPPPPTTKPPIPTDQPNPPPNPASYEVNRRHSRNSLDDGEDMISAIFLIIIAIFLPPVAVFIVAGCGADVLINVCLTLLGFLPGHVHAFYVLYVYYNRKEQVQQGYYDDRPAPGVYSQNVQTGGQGYGTMGAH</sequence>
<evidence type="ECO:0000256" key="9">
    <source>
        <dbReference type="ARBA" id="ARBA00023002"/>
    </source>
</evidence>
<feature type="transmembrane region" description="Helical" evidence="12">
    <location>
        <begin position="415"/>
        <end position="437"/>
    </location>
</feature>
<dbReference type="Pfam" id="PF01266">
    <property type="entry name" value="DAO"/>
    <property type="match status" value="1"/>
</dbReference>
<keyword evidence="7" id="KW-0274">FAD</keyword>
<dbReference type="InterPro" id="IPR023209">
    <property type="entry name" value="DAO"/>
</dbReference>
<keyword evidence="9" id="KW-0560">Oxidoreductase</keyword>
<keyword evidence="8 12" id="KW-1133">Transmembrane helix</keyword>
<dbReference type="Pfam" id="PF01679">
    <property type="entry name" value="Pmp3"/>
    <property type="match status" value="1"/>
</dbReference>
<reference evidence="14 15" key="1">
    <citation type="journal article" date="2023" name="G3 (Bethesda)">
        <title>A chromosome-level genome assembly of Zasmidium syzygii isolated from banana leaves.</title>
        <authorList>
            <person name="van Westerhoven A.C."/>
            <person name="Mehrabi R."/>
            <person name="Talebi R."/>
            <person name="Steentjes M.B.F."/>
            <person name="Corcolon B."/>
            <person name="Chong P.A."/>
            <person name="Kema G.H.J."/>
            <person name="Seidl M.F."/>
        </authorList>
    </citation>
    <scope>NUCLEOTIDE SEQUENCE [LARGE SCALE GENOMIC DNA]</scope>
    <source>
        <strain evidence="14 15">P124</strain>
    </source>
</reference>